<feature type="compositionally biased region" description="Basic and acidic residues" evidence="2">
    <location>
        <begin position="115"/>
        <end position="130"/>
    </location>
</feature>
<proteinExistence type="inferred from homology"/>
<dbReference type="GO" id="GO:0005737">
    <property type="term" value="C:cytoplasm"/>
    <property type="evidence" value="ECO:0007669"/>
    <property type="project" value="TreeGrafter"/>
</dbReference>
<comment type="similarity">
    <text evidence="1">Belongs to the PIH1 family.</text>
</comment>
<organism evidence="4 5">
    <name type="scientific">Emiliania huxleyi (strain CCMP1516)</name>
    <dbReference type="NCBI Taxonomy" id="280463"/>
    <lineage>
        <taxon>Eukaryota</taxon>
        <taxon>Haptista</taxon>
        <taxon>Haptophyta</taxon>
        <taxon>Prymnesiophyceae</taxon>
        <taxon>Isochrysidales</taxon>
        <taxon>Noelaerhabdaceae</taxon>
        <taxon>Emiliania</taxon>
    </lineage>
</organism>
<dbReference type="STRING" id="2903.R1DKX6"/>
<dbReference type="PANTHER" id="PTHR22997">
    <property type="entry name" value="PIH1 DOMAIN-CONTAINING PROTEIN 1"/>
    <property type="match status" value="1"/>
</dbReference>
<evidence type="ECO:0000259" key="3">
    <source>
        <dbReference type="Pfam" id="PF18201"/>
    </source>
</evidence>
<sequence>MGTIVAPDATTRTEGDLLLVSISLPSLRKAGELDLQLAPDRLELTAPGYHLVQPLAQRVRDSEATAKFDKKKRVLTVTLPIEEEAAEAAVRAAGERLEAARTALLKAQQAQQAAADRRSAARAKAAEVRSKASSQGRTGTAAASAATGAAAGAFRGVAEDAGGDQAERTEKANATALQAGEGLAAAGGARPLPGWISWRQDLAAVAFIMEVPGIVESSLCVSVQPRQLRVAFRASAGEALRDYVAELALAGEVLTAEVRHHVAELNMMLVLAKREGVMWDRLQPPTDAGG</sequence>
<feature type="compositionally biased region" description="Low complexity" evidence="2">
    <location>
        <begin position="131"/>
        <end position="143"/>
    </location>
</feature>
<dbReference type="KEGG" id="ehx:EMIHUDRAFT_197758"/>
<evidence type="ECO:0000313" key="5">
    <source>
        <dbReference type="Proteomes" id="UP000013827"/>
    </source>
</evidence>
<protein>
    <recommendedName>
        <fullName evidence="3">PIH1D1/2/3 CS-like domain-containing protein</fullName>
    </recommendedName>
</protein>
<feature type="domain" description="PIH1D1/2/3 CS-like" evidence="3">
    <location>
        <begin position="8"/>
        <end position="81"/>
    </location>
</feature>
<accession>A0A0D3IDP4</accession>
<dbReference type="CDD" id="cd06463">
    <property type="entry name" value="p23_like"/>
    <property type="match status" value="1"/>
</dbReference>
<evidence type="ECO:0000313" key="4">
    <source>
        <dbReference type="EnsemblProtists" id="EOD09379"/>
    </source>
</evidence>
<dbReference type="Pfam" id="PF18201">
    <property type="entry name" value="PIH1_CS"/>
    <property type="match status" value="1"/>
</dbReference>
<dbReference type="Gene3D" id="2.60.40.790">
    <property type="match status" value="2"/>
</dbReference>
<dbReference type="GeneID" id="17255818"/>
<dbReference type="PANTHER" id="PTHR22997:SF0">
    <property type="entry name" value="PIH1 DOMAIN-CONTAINING PROTEIN 1"/>
    <property type="match status" value="1"/>
</dbReference>
<feature type="region of interest" description="Disordered" evidence="2">
    <location>
        <begin position="115"/>
        <end position="143"/>
    </location>
</feature>
<reference evidence="4" key="2">
    <citation type="submission" date="2024-10" db="UniProtKB">
        <authorList>
            <consortium name="EnsemblProtists"/>
        </authorList>
    </citation>
    <scope>IDENTIFICATION</scope>
</reference>
<evidence type="ECO:0000256" key="1">
    <source>
        <dbReference type="ARBA" id="ARBA00008511"/>
    </source>
</evidence>
<dbReference type="EnsemblProtists" id="EOD09379">
    <property type="protein sequence ID" value="EOD09379"/>
    <property type="gene ID" value="EMIHUDRAFT_197758"/>
</dbReference>
<dbReference type="PaxDb" id="2903-EOD09379"/>
<dbReference type="HOGENOM" id="CLU_961184_0_0_1"/>
<dbReference type="InterPro" id="IPR008978">
    <property type="entry name" value="HSP20-like_chaperone"/>
</dbReference>
<dbReference type="InterPro" id="IPR050734">
    <property type="entry name" value="PIH1/Kintoun_subfamily"/>
</dbReference>
<dbReference type="AlphaFoldDB" id="A0A0D3IDP4"/>
<evidence type="ECO:0000256" key="2">
    <source>
        <dbReference type="SAM" id="MobiDB-lite"/>
    </source>
</evidence>
<dbReference type="Proteomes" id="UP000013827">
    <property type="component" value="Unassembled WGS sequence"/>
</dbReference>
<dbReference type="SUPFAM" id="SSF49764">
    <property type="entry name" value="HSP20-like chaperones"/>
    <property type="match status" value="1"/>
</dbReference>
<reference evidence="5" key="1">
    <citation type="journal article" date="2013" name="Nature">
        <title>Pan genome of the phytoplankton Emiliania underpins its global distribution.</title>
        <authorList>
            <person name="Read B.A."/>
            <person name="Kegel J."/>
            <person name="Klute M.J."/>
            <person name="Kuo A."/>
            <person name="Lefebvre S.C."/>
            <person name="Maumus F."/>
            <person name="Mayer C."/>
            <person name="Miller J."/>
            <person name="Monier A."/>
            <person name="Salamov A."/>
            <person name="Young J."/>
            <person name="Aguilar M."/>
            <person name="Claverie J.M."/>
            <person name="Frickenhaus S."/>
            <person name="Gonzalez K."/>
            <person name="Herman E.K."/>
            <person name="Lin Y.C."/>
            <person name="Napier J."/>
            <person name="Ogata H."/>
            <person name="Sarno A.F."/>
            <person name="Shmutz J."/>
            <person name="Schroeder D."/>
            <person name="de Vargas C."/>
            <person name="Verret F."/>
            <person name="von Dassow P."/>
            <person name="Valentin K."/>
            <person name="Van de Peer Y."/>
            <person name="Wheeler G."/>
            <person name="Dacks J.B."/>
            <person name="Delwiche C.F."/>
            <person name="Dyhrman S.T."/>
            <person name="Glockner G."/>
            <person name="John U."/>
            <person name="Richards T."/>
            <person name="Worden A.Z."/>
            <person name="Zhang X."/>
            <person name="Grigoriev I.V."/>
            <person name="Allen A.E."/>
            <person name="Bidle K."/>
            <person name="Borodovsky M."/>
            <person name="Bowler C."/>
            <person name="Brownlee C."/>
            <person name="Cock J.M."/>
            <person name="Elias M."/>
            <person name="Gladyshev V.N."/>
            <person name="Groth M."/>
            <person name="Guda C."/>
            <person name="Hadaegh A."/>
            <person name="Iglesias-Rodriguez M.D."/>
            <person name="Jenkins J."/>
            <person name="Jones B.M."/>
            <person name="Lawson T."/>
            <person name="Leese F."/>
            <person name="Lindquist E."/>
            <person name="Lobanov A."/>
            <person name="Lomsadze A."/>
            <person name="Malik S.B."/>
            <person name="Marsh M.E."/>
            <person name="Mackinder L."/>
            <person name="Mock T."/>
            <person name="Mueller-Roeber B."/>
            <person name="Pagarete A."/>
            <person name="Parker M."/>
            <person name="Probert I."/>
            <person name="Quesneville H."/>
            <person name="Raines C."/>
            <person name="Rensing S.A."/>
            <person name="Riano-Pachon D.M."/>
            <person name="Richier S."/>
            <person name="Rokitta S."/>
            <person name="Shiraiwa Y."/>
            <person name="Soanes D.M."/>
            <person name="van der Giezen M."/>
            <person name="Wahlund T.M."/>
            <person name="Williams B."/>
            <person name="Wilson W."/>
            <person name="Wolfe G."/>
            <person name="Wurch L.L."/>
        </authorList>
    </citation>
    <scope>NUCLEOTIDE SEQUENCE</scope>
</reference>
<dbReference type="InterPro" id="IPR041442">
    <property type="entry name" value="PIH1D1/2/3_CS-like"/>
</dbReference>
<dbReference type="RefSeq" id="XP_005761808.1">
    <property type="nucleotide sequence ID" value="XM_005761751.1"/>
</dbReference>
<keyword evidence="5" id="KW-1185">Reference proteome</keyword>
<name>A0A0D3IDP4_EMIH1</name>